<proteinExistence type="predicted"/>
<keyword evidence="6" id="KW-0808">Transferase</keyword>
<keyword evidence="4 5" id="KW-0472">Membrane</keyword>
<dbReference type="EMBL" id="SLXO01000009">
    <property type="protein sequence ID" value="TCP32637.1"/>
    <property type="molecule type" value="Genomic_DNA"/>
</dbReference>
<evidence type="ECO:0000256" key="4">
    <source>
        <dbReference type="ARBA" id="ARBA00023136"/>
    </source>
</evidence>
<accession>A0A4R2PC59</accession>
<name>A0A4R2PC59_RHOSA</name>
<dbReference type="InterPro" id="IPR007269">
    <property type="entry name" value="ICMT_MeTrfase"/>
</dbReference>
<evidence type="ECO:0000256" key="1">
    <source>
        <dbReference type="ARBA" id="ARBA00004141"/>
    </source>
</evidence>
<sequence length="218" mass="23933">MTSLQAVTMALLSAGLVVAVVWRWQTIGWPGLVWLVGFVAMCAIRRPYARRVRGNRIVQAHKDLGEHVVLGAMFATMMILPLGHLATGLGGFADYPLPVWASGIGAALQIPFLWLFWRAHADLGRNWSPSLEVREDHGLVSDGVYARVRHPMYTAIALSCLAQALLIPNAIAGALAIPAFGLLWAVRVPREEAMLRRQFAGAYDAYAARTGALWPRWP</sequence>
<evidence type="ECO:0000256" key="2">
    <source>
        <dbReference type="ARBA" id="ARBA00022692"/>
    </source>
</evidence>
<evidence type="ECO:0000313" key="6">
    <source>
        <dbReference type="EMBL" id="TCP32637.1"/>
    </source>
</evidence>
<dbReference type="GO" id="GO:0016020">
    <property type="term" value="C:membrane"/>
    <property type="evidence" value="ECO:0007669"/>
    <property type="project" value="UniProtKB-SubCell"/>
</dbReference>
<comment type="caution">
    <text evidence="6">The sequence shown here is derived from an EMBL/GenBank/DDBJ whole genome shotgun (WGS) entry which is preliminary data.</text>
</comment>
<evidence type="ECO:0000256" key="5">
    <source>
        <dbReference type="SAM" id="Phobius"/>
    </source>
</evidence>
<feature type="transmembrane region" description="Helical" evidence="5">
    <location>
        <begin position="155"/>
        <end position="186"/>
    </location>
</feature>
<keyword evidence="3 5" id="KW-1133">Transmembrane helix</keyword>
<dbReference type="GO" id="GO:0032259">
    <property type="term" value="P:methylation"/>
    <property type="evidence" value="ECO:0007669"/>
    <property type="project" value="UniProtKB-KW"/>
</dbReference>
<evidence type="ECO:0000256" key="3">
    <source>
        <dbReference type="ARBA" id="ARBA00022989"/>
    </source>
</evidence>
<organism evidence="6 7">
    <name type="scientific">Rhodothalassium salexigens DSM 2132</name>
    <dbReference type="NCBI Taxonomy" id="1188247"/>
    <lineage>
        <taxon>Bacteria</taxon>
        <taxon>Pseudomonadati</taxon>
        <taxon>Pseudomonadota</taxon>
        <taxon>Alphaproteobacteria</taxon>
        <taxon>Rhodothalassiales</taxon>
        <taxon>Rhodothalassiaceae</taxon>
        <taxon>Rhodothalassium</taxon>
    </lineage>
</organism>
<dbReference type="RefSeq" id="WP_200287887.1">
    <property type="nucleotide sequence ID" value="NZ_JACIGF010000009.1"/>
</dbReference>
<gene>
    <name evidence="6" type="ORF">EV659_109130</name>
</gene>
<feature type="transmembrane region" description="Helical" evidence="5">
    <location>
        <begin position="29"/>
        <end position="48"/>
    </location>
</feature>
<protein>
    <submittedName>
        <fullName evidence="6">Protein-S-isoprenylcysteine O-methyltransferase Ste14</fullName>
    </submittedName>
</protein>
<dbReference type="PANTHER" id="PTHR12714">
    <property type="entry name" value="PROTEIN-S ISOPRENYLCYSTEINE O-METHYLTRANSFERASE"/>
    <property type="match status" value="1"/>
</dbReference>
<dbReference type="Proteomes" id="UP000295399">
    <property type="component" value="Unassembled WGS sequence"/>
</dbReference>
<dbReference type="GO" id="GO:0004671">
    <property type="term" value="F:protein C-terminal S-isoprenylcysteine carboxyl O-methyltransferase activity"/>
    <property type="evidence" value="ECO:0007669"/>
    <property type="project" value="InterPro"/>
</dbReference>
<comment type="subcellular location">
    <subcellularLocation>
        <location evidence="1">Membrane</location>
        <topology evidence="1">Multi-pass membrane protein</topology>
    </subcellularLocation>
</comment>
<keyword evidence="7" id="KW-1185">Reference proteome</keyword>
<dbReference type="Pfam" id="PF04140">
    <property type="entry name" value="ICMT"/>
    <property type="match status" value="1"/>
</dbReference>
<dbReference type="Gene3D" id="1.20.120.1630">
    <property type="match status" value="1"/>
</dbReference>
<dbReference type="NCBIfam" id="NF040696">
    <property type="entry name" value="isopcys_mtase"/>
    <property type="match status" value="1"/>
</dbReference>
<feature type="transmembrane region" description="Helical" evidence="5">
    <location>
        <begin position="68"/>
        <end position="93"/>
    </location>
</feature>
<keyword evidence="6" id="KW-0489">Methyltransferase</keyword>
<keyword evidence="2 5" id="KW-0812">Transmembrane</keyword>
<dbReference type="InParanoid" id="A0A4R2PC59"/>
<dbReference type="InterPro" id="IPR054851">
    <property type="entry name" value="Isoprenylcys_mtase"/>
</dbReference>
<dbReference type="PANTHER" id="PTHR12714:SF9">
    <property type="entry name" value="PROTEIN-S-ISOPRENYLCYSTEINE O-METHYLTRANSFERASE"/>
    <property type="match status" value="1"/>
</dbReference>
<feature type="transmembrane region" description="Helical" evidence="5">
    <location>
        <begin position="99"/>
        <end position="117"/>
    </location>
</feature>
<dbReference type="AlphaFoldDB" id="A0A4R2PC59"/>
<evidence type="ECO:0000313" key="7">
    <source>
        <dbReference type="Proteomes" id="UP000295399"/>
    </source>
</evidence>
<reference evidence="6 7" key="1">
    <citation type="submission" date="2019-03" db="EMBL/GenBank/DDBJ databases">
        <title>Genomic Encyclopedia of Type Strains, Phase IV (KMG-IV): sequencing the most valuable type-strain genomes for metagenomic binning, comparative biology and taxonomic classification.</title>
        <authorList>
            <person name="Goeker M."/>
        </authorList>
    </citation>
    <scope>NUCLEOTIDE SEQUENCE [LARGE SCALE GENOMIC DNA]</scope>
    <source>
        <strain evidence="6 7">DSM 2132</strain>
    </source>
</reference>